<keyword evidence="4" id="KW-1185">Reference proteome</keyword>
<reference evidence="3 4" key="1">
    <citation type="submission" date="2014-04" db="EMBL/GenBank/DDBJ databases">
        <title>Genome assembly of Hyalangium minutum DSM 14724.</title>
        <authorList>
            <person name="Sharma G."/>
            <person name="Subramanian S."/>
        </authorList>
    </citation>
    <scope>NUCLEOTIDE SEQUENCE [LARGE SCALE GENOMIC DNA]</scope>
    <source>
        <strain evidence="3 4">DSM 14724</strain>
    </source>
</reference>
<dbReference type="OrthoDB" id="9808397at2"/>
<feature type="domain" description="ChlI/MoxR AAA lid" evidence="2">
    <location>
        <begin position="247"/>
        <end position="306"/>
    </location>
</feature>
<dbReference type="InterPro" id="IPR011703">
    <property type="entry name" value="ATPase_AAA-3"/>
</dbReference>
<sequence>MRTASAPISPPPSAEQAEKARTLITRLLGSLEKAIRGKREALELVLCCVAAGGHVLLEDVPGTGKTTLAKALAVSMGGQFKRVQFTPDLLPTDIVGTSLFNPQDGTFRFKPGPIFANVLIADEINRASPRTQSALLEGLSEQQVTVDGETRTLPSPFLCIATQNPVEFHGTYPLPEASLDRFAAQLSLGYPPEAEERALLTEQRGPKPATPLEPVCTLEEVVALQRAVEEVRMEASVADYLLRVVHATRGHASVRLGVSTRGALLYARMARARALASGRDFVLPEDLKAMAVPVLTHRLVLDTRARYAGTDKQGLTRELVSSVPLPR</sequence>
<dbReference type="Gene3D" id="1.10.8.80">
    <property type="entry name" value="Magnesium chelatase subunit I, C-Terminal domain"/>
    <property type="match status" value="1"/>
</dbReference>
<dbReference type="PANTHER" id="PTHR42759:SF5">
    <property type="entry name" value="METHANOL DEHYDROGENASE REGULATOR"/>
    <property type="match status" value="1"/>
</dbReference>
<dbReference type="InterPro" id="IPR027417">
    <property type="entry name" value="P-loop_NTPase"/>
</dbReference>
<name>A0A085W6I5_9BACT</name>
<dbReference type="Pfam" id="PF07726">
    <property type="entry name" value="AAA_3"/>
    <property type="match status" value="1"/>
</dbReference>
<comment type="caution">
    <text evidence="3">The sequence shown here is derived from an EMBL/GenBank/DDBJ whole genome shotgun (WGS) entry which is preliminary data.</text>
</comment>
<dbReference type="STRING" id="394096.DB31_2891"/>
<dbReference type="AlphaFoldDB" id="A0A085W6I5"/>
<dbReference type="Pfam" id="PF17863">
    <property type="entry name" value="AAA_lid_2"/>
    <property type="match status" value="1"/>
</dbReference>
<dbReference type="CDD" id="cd00009">
    <property type="entry name" value="AAA"/>
    <property type="match status" value="1"/>
</dbReference>
<accession>A0A085W6I5</accession>
<dbReference type="GO" id="GO:0016887">
    <property type="term" value="F:ATP hydrolysis activity"/>
    <property type="evidence" value="ECO:0007669"/>
    <property type="project" value="InterPro"/>
</dbReference>
<dbReference type="PATRIC" id="fig|394096.3.peg.7217"/>
<feature type="domain" description="ATPase AAA-3" evidence="1">
    <location>
        <begin position="54"/>
        <end position="183"/>
    </location>
</feature>
<gene>
    <name evidence="3" type="ORF">DB31_2891</name>
</gene>
<protein>
    <submittedName>
        <fullName evidence="3">MoxR-like ATPase</fullName>
    </submittedName>
</protein>
<dbReference type="PIRSF" id="PIRSF002849">
    <property type="entry name" value="AAA_ATPase_chaperone_MoxR_prd"/>
    <property type="match status" value="1"/>
</dbReference>
<dbReference type="SUPFAM" id="SSF52540">
    <property type="entry name" value="P-loop containing nucleoside triphosphate hydrolases"/>
    <property type="match status" value="1"/>
</dbReference>
<organism evidence="3 4">
    <name type="scientific">Hyalangium minutum</name>
    <dbReference type="NCBI Taxonomy" id="394096"/>
    <lineage>
        <taxon>Bacteria</taxon>
        <taxon>Pseudomonadati</taxon>
        <taxon>Myxococcota</taxon>
        <taxon>Myxococcia</taxon>
        <taxon>Myxococcales</taxon>
        <taxon>Cystobacterineae</taxon>
        <taxon>Archangiaceae</taxon>
        <taxon>Hyalangium</taxon>
    </lineage>
</organism>
<evidence type="ECO:0000313" key="3">
    <source>
        <dbReference type="EMBL" id="KFE63298.1"/>
    </source>
</evidence>
<evidence type="ECO:0000313" key="4">
    <source>
        <dbReference type="Proteomes" id="UP000028725"/>
    </source>
</evidence>
<dbReference type="Gene3D" id="3.40.50.300">
    <property type="entry name" value="P-loop containing nucleotide triphosphate hydrolases"/>
    <property type="match status" value="1"/>
</dbReference>
<dbReference type="EMBL" id="JMCB01000018">
    <property type="protein sequence ID" value="KFE63298.1"/>
    <property type="molecule type" value="Genomic_DNA"/>
</dbReference>
<dbReference type="PANTHER" id="PTHR42759">
    <property type="entry name" value="MOXR FAMILY PROTEIN"/>
    <property type="match status" value="1"/>
</dbReference>
<dbReference type="Proteomes" id="UP000028725">
    <property type="component" value="Unassembled WGS sequence"/>
</dbReference>
<dbReference type="InterPro" id="IPR041628">
    <property type="entry name" value="ChlI/MoxR_AAA_lid"/>
</dbReference>
<dbReference type="GO" id="GO:0005524">
    <property type="term" value="F:ATP binding"/>
    <property type="evidence" value="ECO:0007669"/>
    <property type="project" value="InterPro"/>
</dbReference>
<proteinExistence type="predicted"/>
<evidence type="ECO:0000259" key="2">
    <source>
        <dbReference type="Pfam" id="PF17863"/>
    </source>
</evidence>
<evidence type="ECO:0000259" key="1">
    <source>
        <dbReference type="Pfam" id="PF07726"/>
    </source>
</evidence>
<dbReference type="InterPro" id="IPR050764">
    <property type="entry name" value="CbbQ/NirQ/NorQ/GpvN"/>
</dbReference>
<dbReference type="RefSeq" id="WP_044196318.1">
    <property type="nucleotide sequence ID" value="NZ_JMCB01000018.1"/>
</dbReference>